<evidence type="ECO:0000313" key="9">
    <source>
        <dbReference type="Proteomes" id="UP000187406"/>
    </source>
</evidence>
<keyword evidence="5" id="KW-0333">Golgi apparatus</keyword>
<dbReference type="EMBL" id="BDDD01006429">
    <property type="protein sequence ID" value="GAV90614.1"/>
    <property type="molecule type" value="Genomic_DNA"/>
</dbReference>
<comment type="similarity">
    <text evidence="2">Belongs to the glycosyltransferase 47 family.</text>
</comment>
<dbReference type="GO" id="GO:0016757">
    <property type="term" value="F:glycosyltransferase activity"/>
    <property type="evidence" value="ECO:0007669"/>
    <property type="project" value="UniProtKB-KW"/>
</dbReference>
<proteinExistence type="inferred from homology"/>
<dbReference type="PANTHER" id="PTHR11062">
    <property type="entry name" value="EXOSTOSIN HEPARAN SULFATE GLYCOSYLTRANSFERASE -RELATED"/>
    <property type="match status" value="1"/>
</dbReference>
<organism evidence="8 9">
    <name type="scientific">Cephalotus follicularis</name>
    <name type="common">Albany pitcher plant</name>
    <dbReference type="NCBI Taxonomy" id="3775"/>
    <lineage>
        <taxon>Eukaryota</taxon>
        <taxon>Viridiplantae</taxon>
        <taxon>Streptophyta</taxon>
        <taxon>Embryophyta</taxon>
        <taxon>Tracheophyta</taxon>
        <taxon>Spermatophyta</taxon>
        <taxon>Magnoliopsida</taxon>
        <taxon>eudicotyledons</taxon>
        <taxon>Gunneridae</taxon>
        <taxon>Pentapetalae</taxon>
        <taxon>rosids</taxon>
        <taxon>fabids</taxon>
        <taxon>Oxalidales</taxon>
        <taxon>Cephalotaceae</taxon>
        <taxon>Cephalotus</taxon>
    </lineage>
</organism>
<feature type="transmembrane region" description="Helical" evidence="6">
    <location>
        <begin position="12"/>
        <end position="34"/>
    </location>
</feature>
<name>A0A1Q3DDR7_CEPFO</name>
<protein>
    <submittedName>
        <fullName evidence="8">Exostosin domain-containing protein</fullName>
    </submittedName>
</protein>
<dbReference type="Proteomes" id="UP000187406">
    <property type="component" value="Unassembled WGS sequence"/>
</dbReference>
<evidence type="ECO:0000256" key="6">
    <source>
        <dbReference type="SAM" id="Phobius"/>
    </source>
</evidence>
<comment type="subcellular location">
    <subcellularLocation>
        <location evidence="1">Golgi apparatus membrane</location>
        <topology evidence="1">Single-pass type II membrane protein</topology>
    </subcellularLocation>
</comment>
<dbReference type="OrthoDB" id="1924787at2759"/>
<evidence type="ECO:0000256" key="2">
    <source>
        <dbReference type="ARBA" id="ARBA00010271"/>
    </source>
</evidence>
<feature type="domain" description="Exostosin GT47" evidence="7">
    <location>
        <begin position="88"/>
        <end position="425"/>
    </location>
</feature>
<dbReference type="Pfam" id="PF03016">
    <property type="entry name" value="Exostosin_GT47"/>
    <property type="match status" value="1"/>
</dbReference>
<comment type="caution">
    <text evidence="8">The sequence shown here is derived from an EMBL/GenBank/DDBJ whole genome shotgun (WGS) entry which is preliminary data.</text>
</comment>
<evidence type="ECO:0000256" key="1">
    <source>
        <dbReference type="ARBA" id="ARBA00004323"/>
    </source>
</evidence>
<keyword evidence="9" id="KW-1185">Reference proteome</keyword>
<keyword evidence="6" id="KW-1133">Transmembrane helix</keyword>
<reference evidence="9" key="1">
    <citation type="submission" date="2016-04" db="EMBL/GenBank/DDBJ databases">
        <title>Cephalotus genome sequencing.</title>
        <authorList>
            <person name="Fukushima K."/>
            <person name="Hasebe M."/>
            <person name="Fang X."/>
        </authorList>
    </citation>
    <scope>NUCLEOTIDE SEQUENCE [LARGE SCALE GENOMIC DNA]</scope>
    <source>
        <strain evidence="9">cv. St1</strain>
    </source>
</reference>
<dbReference type="STRING" id="3775.A0A1Q3DDR7"/>
<gene>
    <name evidence="8" type="ORF">CFOL_v3_34022</name>
</gene>
<keyword evidence="6" id="KW-0812">Transmembrane</keyword>
<dbReference type="PANTHER" id="PTHR11062:SF316">
    <property type="entry name" value="XYLOGLUCAN GALACTOSYLTRANSFERASE GT12-RELATED"/>
    <property type="match status" value="1"/>
</dbReference>
<keyword evidence="3" id="KW-0808">Transferase</keyword>
<keyword evidence="3" id="KW-0328">Glycosyltransferase</keyword>
<evidence type="ECO:0000313" key="8">
    <source>
        <dbReference type="EMBL" id="GAV90614.1"/>
    </source>
</evidence>
<evidence type="ECO:0000259" key="7">
    <source>
        <dbReference type="Pfam" id="PF03016"/>
    </source>
</evidence>
<dbReference type="InParanoid" id="A0A1Q3DDR7"/>
<dbReference type="InterPro" id="IPR040911">
    <property type="entry name" value="Exostosin_GT47"/>
</dbReference>
<dbReference type="InterPro" id="IPR004263">
    <property type="entry name" value="Exostosin"/>
</dbReference>
<keyword evidence="6" id="KW-0472">Membrane</keyword>
<accession>A0A1Q3DDR7</accession>
<evidence type="ECO:0000256" key="5">
    <source>
        <dbReference type="ARBA" id="ARBA00023034"/>
    </source>
</evidence>
<keyword evidence="4" id="KW-0735">Signal-anchor</keyword>
<dbReference type="GO" id="GO:0000139">
    <property type="term" value="C:Golgi membrane"/>
    <property type="evidence" value="ECO:0007669"/>
    <property type="project" value="UniProtKB-SubCell"/>
</dbReference>
<evidence type="ECO:0000256" key="4">
    <source>
        <dbReference type="ARBA" id="ARBA00022968"/>
    </source>
</evidence>
<dbReference type="AlphaFoldDB" id="A0A1Q3DDR7"/>
<evidence type="ECO:0000256" key="3">
    <source>
        <dbReference type="ARBA" id="ARBA00022676"/>
    </source>
</evidence>
<sequence length="510" mass="59440">MEKPILCRKFYKQLWCVTFCFFFCFFVLFCFDYLSLISGKNGVTTLLVYNFAINNQRCNHHLCNINETITYNPDSSEVIRNFTELDSCSGKYIYVHDLPIEFNDNVLSNCSLLVKWFDMCPFTINSGLGPQVRNPGRVLMENCWFATNQFLLEVIFRNRMNQYKCLTKDSTLASAIYVPFYAGLDIGRYLWGYNISMRDSSALDLVKWLAQKPEWKKMWGIDHFFVAGRIGWDFQRQKDNDSYWGSKLMLLPESMNMTMLSIEATSWSNEIAIPYPTYFHPSSDAEVFQWQDRLRSQKRRYLFAFAGAPRPSMEGSIREEIIKQCIASKGKCKLLDCNSVGRKCDKPVEVIKVFQKSVFCLQPPGDSYTRRSTFDSILAGCIPVFFHPGSAYAQYLWHLPKDYKKYSVFIPENNVKNGKVSIKQSLLHVSKDQVLAMREEVIRLIPRVIYANPSSKLETIEDAFDIAVKGILDRVEHVRREFKKGMNPSIGFAQENWKLKLREHEWINFF</sequence>